<dbReference type="Pfam" id="PF00534">
    <property type="entry name" value="Glycos_transf_1"/>
    <property type="match status" value="1"/>
</dbReference>
<evidence type="ECO:0000313" key="3">
    <source>
        <dbReference type="Proteomes" id="UP001198182"/>
    </source>
</evidence>
<comment type="caution">
    <text evidence="2">The sequence shown here is derived from an EMBL/GenBank/DDBJ whole genome shotgun (WGS) entry which is preliminary data.</text>
</comment>
<dbReference type="PANTHER" id="PTHR45947:SF3">
    <property type="entry name" value="SULFOQUINOVOSYL TRANSFERASE SQD2"/>
    <property type="match status" value="1"/>
</dbReference>
<reference evidence="2" key="1">
    <citation type="submission" date="2021-10" db="EMBL/GenBank/DDBJ databases">
        <title>Anaerobic single-cell dispensing facilitates the cultivation of human gut bacteria.</title>
        <authorList>
            <person name="Afrizal A."/>
        </authorList>
    </citation>
    <scope>NUCLEOTIDE SEQUENCE</scope>
    <source>
        <strain evidence="2">CLA-AA-H215</strain>
    </source>
</reference>
<dbReference type="Proteomes" id="UP001198182">
    <property type="component" value="Unassembled WGS sequence"/>
</dbReference>
<dbReference type="RefSeq" id="WP_308453769.1">
    <property type="nucleotide sequence ID" value="NZ_JAJEQR010000025.1"/>
</dbReference>
<organism evidence="2 3">
    <name type="scientific">Hominifimenecus microfluidus</name>
    <dbReference type="NCBI Taxonomy" id="2885348"/>
    <lineage>
        <taxon>Bacteria</taxon>
        <taxon>Bacillati</taxon>
        <taxon>Bacillota</taxon>
        <taxon>Clostridia</taxon>
        <taxon>Lachnospirales</taxon>
        <taxon>Lachnospiraceae</taxon>
        <taxon>Hominifimenecus</taxon>
    </lineage>
</organism>
<gene>
    <name evidence="2" type="ORF">LKD81_09615</name>
</gene>
<feature type="domain" description="Glycosyl transferase family 1" evidence="1">
    <location>
        <begin position="220"/>
        <end position="383"/>
    </location>
</feature>
<name>A0AAE3JFD4_9FIRM</name>
<dbReference type="CDD" id="cd03801">
    <property type="entry name" value="GT4_PimA-like"/>
    <property type="match status" value="1"/>
</dbReference>
<dbReference type="Gene3D" id="3.40.50.2000">
    <property type="entry name" value="Glycogen Phosphorylase B"/>
    <property type="match status" value="2"/>
</dbReference>
<protein>
    <submittedName>
        <fullName evidence="2">Glycosyltransferase family 4 protein</fullName>
    </submittedName>
</protein>
<dbReference type="EMBL" id="JAJEQR010000025">
    <property type="protein sequence ID" value="MCC2231248.1"/>
    <property type="molecule type" value="Genomic_DNA"/>
</dbReference>
<dbReference type="SUPFAM" id="SSF53756">
    <property type="entry name" value="UDP-Glycosyltransferase/glycogen phosphorylase"/>
    <property type="match status" value="1"/>
</dbReference>
<dbReference type="AlphaFoldDB" id="A0AAE3JFD4"/>
<evidence type="ECO:0000259" key="1">
    <source>
        <dbReference type="Pfam" id="PF00534"/>
    </source>
</evidence>
<sequence>MNILYIAYSCNPFAGSEDKIGWCVPYESSKTNKVYVITKEEQREPVEKYLQSHPLENIKFYYVDIPNFYKKIFKGFMYSGRLNVWNRRVLPLVKKICADQKIDVIHQITPIEFRAIGDYGKIANIKFVCGPLGGGESLPNGLKDYAKGHEIIEVVRSGINRWYRFKLRITGKLNRCDYIMFANKETQKFLVEGAELNCPYELVFDNGLRPDELVSWTEKEKVNEECVFLVAGRMIYRKGLDFLFDALMRIPQETRYQVRVVGDGPELEHLRKRCKDNLNLSEHVHCMGSIPYMEMEKEYADADVFIMPSIRETTGTVLLEAMSKGIPVITINKFGGATLFDKDTGWLYEGNTKEEYIENLKKAILECIANPDEVTRRGKNARKKAEKYTWQEKNKKYQAIYEELLKK</sequence>
<dbReference type="InterPro" id="IPR001296">
    <property type="entry name" value="Glyco_trans_1"/>
</dbReference>
<dbReference type="PANTHER" id="PTHR45947">
    <property type="entry name" value="SULFOQUINOVOSYL TRANSFERASE SQD2"/>
    <property type="match status" value="1"/>
</dbReference>
<keyword evidence="3" id="KW-1185">Reference proteome</keyword>
<accession>A0AAE3JFD4</accession>
<dbReference type="GO" id="GO:0016757">
    <property type="term" value="F:glycosyltransferase activity"/>
    <property type="evidence" value="ECO:0007669"/>
    <property type="project" value="InterPro"/>
</dbReference>
<evidence type="ECO:0000313" key="2">
    <source>
        <dbReference type="EMBL" id="MCC2231248.1"/>
    </source>
</evidence>
<dbReference type="InterPro" id="IPR050194">
    <property type="entry name" value="Glycosyltransferase_grp1"/>
</dbReference>
<proteinExistence type="predicted"/>